<gene>
    <name evidence="3" type="ORF">UXQ13_07355</name>
</gene>
<dbReference type="RefSeq" id="WP_225234200.1">
    <property type="nucleotide sequence ID" value="NZ_JBAPLV010000006.1"/>
</dbReference>
<dbReference type="Proteomes" id="UP001373496">
    <property type="component" value="Unassembled WGS sequence"/>
</dbReference>
<organism evidence="3 4">
    <name type="scientific">Klenkia terrae</name>
    <dbReference type="NCBI Taxonomy" id="1052259"/>
    <lineage>
        <taxon>Bacteria</taxon>
        <taxon>Bacillati</taxon>
        <taxon>Actinomycetota</taxon>
        <taxon>Actinomycetes</taxon>
        <taxon>Geodermatophilales</taxon>
        <taxon>Geodermatophilaceae</taxon>
        <taxon>Klenkia</taxon>
    </lineage>
</organism>
<dbReference type="Pfam" id="PF00534">
    <property type="entry name" value="Glycos_transf_1"/>
    <property type="match status" value="1"/>
</dbReference>
<dbReference type="EMBL" id="JBAPLV010000006">
    <property type="protein sequence ID" value="MEI4278279.1"/>
    <property type="molecule type" value="Genomic_DNA"/>
</dbReference>
<comment type="caution">
    <text evidence="3">The sequence shown here is derived from an EMBL/GenBank/DDBJ whole genome shotgun (WGS) entry which is preliminary data.</text>
</comment>
<keyword evidence="1 3" id="KW-0808">Transferase</keyword>
<keyword evidence="4" id="KW-1185">Reference proteome</keyword>
<sequence>MKLDAKAKGIELDIFHGPPPKEWQDRNDSIVNDDASQLPTLSFRVGRTSITSKALGPLTRRGPYDLIVAEQAIRHLELYRLLLRPHRTRLGLWGHGRTYTADIPQLQERLKTRITNACGWFFGYTPNGVTSVVEAGFDPDRTTTLFNTIDTDRLRIDLRQVTTDDKTNYRRRYGTQPILFLGALDESKKVPLLIESFKTAAKTNPALSLVVAGEGPLLSYVLDQSSQATGVHYAGSLSGKDKAIALATSSALAVPGRVGLVAVDALVAGIPLATVQSAYHAPEFEYLRPDVDVFIGSATGSDYAQVLTQIAQRERRDQAEPESPVLPLLTVAGMSDRFIKGLIGWAYSEDITQK</sequence>
<proteinExistence type="predicted"/>
<dbReference type="EC" id="2.4.-.-" evidence="3"/>
<evidence type="ECO:0000313" key="3">
    <source>
        <dbReference type="EMBL" id="MEI4278279.1"/>
    </source>
</evidence>
<name>A0ABU8E645_9ACTN</name>
<dbReference type="InterPro" id="IPR001296">
    <property type="entry name" value="Glyco_trans_1"/>
</dbReference>
<evidence type="ECO:0000259" key="2">
    <source>
        <dbReference type="Pfam" id="PF00534"/>
    </source>
</evidence>
<evidence type="ECO:0000256" key="1">
    <source>
        <dbReference type="ARBA" id="ARBA00022679"/>
    </source>
</evidence>
<dbReference type="SUPFAM" id="SSF53756">
    <property type="entry name" value="UDP-Glycosyltransferase/glycogen phosphorylase"/>
    <property type="match status" value="1"/>
</dbReference>
<dbReference type="GO" id="GO:0016757">
    <property type="term" value="F:glycosyltransferase activity"/>
    <property type="evidence" value="ECO:0007669"/>
    <property type="project" value="UniProtKB-KW"/>
</dbReference>
<protein>
    <submittedName>
        <fullName evidence="3">Glycosyltransferase</fullName>
        <ecNumber evidence="3">2.4.-.-</ecNumber>
    </submittedName>
</protein>
<evidence type="ECO:0000313" key="4">
    <source>
        <dbReference type="Proteomes" id="UP001373496"/>
    </source>
</evidence>
<accession>A0ABU8E645</accession>
<feature type="domain" description="Glycosyl transferase family 1" evidence="2">
    <location>
        <begin position="177"/>
        <end position="282"/>
    </location>
</feature>
<dbReference type="Gene3D" id="3.40.50.2000">
    <property type="entry name" value="Glycogen Phosphorylase B"/>
    <property type="match status" value="2"/>
</dbReference>
<reference evidence="3 4" key="1">
    <citation type="submission" date="2024-03" db="EMBL/GenBank/DDBJ databases">
        <title>Draft genome sequence of Klenkia terrae.</title>
        <authorList>
            <person name="Duangmal K."/>
            <person name="Chantavorakit T."/>
        </authorList>
    </citation>
    <scope>NUCLEOTIDE SEQUENCE [LARGE SCALE GENOMIC DNA]</scope>
    <source>
        <strain evidence="3 4">JCM 17786</strain>
    </source>
</reference>
<keyword evidence="3" id="KW-0328">Glycosyltransferase</keyword>